<dbReference type="EMBL" id="JARESE010000001">
    <property type="protein sequence ID" value="MDE8650107.1"/>
    <property type="molecule type" value="Genomic_DNA"/>
</dbReference>
<feature type="domain" description="PilZ" evidence="1">
    <location>
        <begin position="9"/>
        <end position="75"/>
    </location>
</feature>
<evidence type="ECO:0000313" key="2">
    <source>
        <dbReference type="EMBL" id="MDE8650107.1"/>
    </source>
</evidence>
<protein>
    <submittedName>
        <fullName evidence="2">PilZ domain-containing protein</fullName>
    </submittedName>
</protein>
<sequence>MAATPIGSAVLRHVSSEGCQLVSGDLRPGVGQRLRFKVDSVRPITGTVRWSVGDRAGFEFDEPISARALGVLQRYHPALVSIRLYSA</sequence>
<evidence type="ECO:0000259" key="1">
    <source>
        <dbReference type="Pfam" id="PF07238"/>
    </source>
</evidence>
<keyword evidence="3" id="KW-1185">Reference proteome</keyword>
<reference evidence="2 3" key="1">
    <citation type="submission" date="2023-03" db="EMBL/GenBank/DDBJ databases">
        <title>NovoSphingobium album sp. nov. isolated from polycyclic aromatic hydrocarbons- and heavy-metal polluted soil.</title>
        <authorList>
            <person name="Liu Z."/>
            <person name="Wang K."/>
        </authorList>
    </citation>
    <scope>NUCLEOTIDE SEQUENCE [LARGE SCALE GENOMIC DNA]</scope>
    <source>
        <strain evidence="2 3">H3SJ31-1</strain>
    </source>
</reference>
<name>A0ABT5WJ75_9SPHN</name>
<proteinExistence type="predicted"/>
<accession>A0ABT5WJ75</accession>
<dbReference type="RefSeq" id="WP_275226195.1">
    <property type="nucleotide sequence ID" value="NZ_JARESE010000001.1"/>
</dbReference>
<dbReference type="Proteomes" id="UP001216253">
    <property type="component" value="Unassembled WGS sequence"/>
</dbReference>
<comment type="caution">
    <text evidence="2">The sequence shown here is derived from an EMBL/GenBank/DDBJ whole genome shotgun (WGS) entry which is preliminary data.</text>
</comment>
<gene>
    <name evidence="2" type="ORF">PYV00_00065</name>
</gene>
<evidence type="ECO:0000313" key="3">
    <source>
        <dbReference type="Proteomes" id="UP001216253"/>
    </source>
</evidence>
<organism evidence="2 3">
    <name type="scientific">Novosphingobium album</name>
    <name type="common">ex Liu et al. 2023</name>
    <dbReference type="NCBI Taxonomy" id="3031130"/>
    <lineage>
        <taxon>Bacteria</taxon>
        <taxon>Pseudomonadati</taxon>
        <taxon>Pseudomonadota</taxon>
        <taxon>Alphaproteobacteria</taxon>
        <taxon>Sphingomonadales</taxon>
        <taxon>Sphingomonadaceae</taxon>
        <taxon>Novosphingobium</taxon>
    </lineage>
</organism>
<dbReference type="InterPro" id="IPR009875">
    <property type="entry name" value="PilZ_domain"/>
</dbReference>
<dbReference type="Pfam" id="PF07238">
    <property type="entry name" value="PilZ"/>
    <property type="match status" value="1"/>
</dbReference>